<evidence type="ECO:0000259" key="4">
    <source>
        <dbReference type="Pfam" id="PF07743"/>
    </source>
</evidence>
<name>A0ABP0C2N1_9PEZI</name>
<feature type="domain" description="Co-chaperone HscB C-terminal oligomerisation" evidence="4">
    <location>
        <begin position="212"/>
        <end position="281"/>
    </location>
</feature>
<dbReference type="Proteomes" id="UP001642406">
    <property type="component" value="Unassembled WGS sequence"/>
</dbReference>
<dbReference type="NCBIfam" id="TIGR00714">
    <property type="entry name" value="hscB"/>
    <property type="match status" value="1"/>
</dbReference>
<evidence type="ECO:0000256" key="3">
    <source>
        <dbReference type="SAM" id="MobiDB-lite"/>
    </source>
</evidence>
<dbReference type="Gene3D" id="1.20.1280.20">
    <property type="entry name" value="HscB, C-terminal domain"/>
    <property type="match status" value="1"/>
</dbReference>
<gene>
    <name evidence="5" type="ORF">SBRCBS47491_005928</name>
</gene>
<dbReference type="InterPro" id="IPR004640">
    <property type="entry name" value="HscB"/>
</dbReference>
<dbReference type="Pfam" id="PF07743">
    <property type="entry name" value="HSCB_C"/>
    <property type="match status" value="1"/>
</dbReference>
<dbReference type="Gene3D" id="1.10.287.110">
    <property type="entry name" value="DnaJ domain"/>
    <property type="match status" value="1"/>
</dbReference>
<keyword evidence="6" id="KW-1185">Reference proteome</keyword>
<comment type="caution">
    <text evidence="5">The sequence shown here is derived from an EMBL/GenBank/DDBJ whole genome shotgun (WGS) entry which is preliminary data.</text>
</comment>
<dbReference type="SUPFAM" id="SSF46565">
    <property type="entry name" value="Chaperone J-domain"/>
    <property type="match status" value="1"/>
</dbReference>
<protein>
    <recommendedName>
        <fullName evidence="4">Co-chaperone HscB C-terminal oligomerisation domain-containing protein</fullName>
    </recommendedName>
</protein>
<dbReference type="InterPro" id="IPR009073">
    <property type="entry name" value="HscB_oligo_C"/>
</dbReference>
<feature type="region of interest" description="Disordered" evidence="3">
    <location>
        <begin position="66"/>
        <end position="101"/>
    </location>
</feature>
<dbReference type="EMBL" id="CAWUHC010000054">
    <property type="protein sequence ID" value="CAK7225554.1"/>
    <property type="molecule type" value="Genomic_DNA"/>
</dbReference>
<evidence type="ECO:0000313" key="6">
    <source>
        <dbReference type="Proteomes" id="UP001642406"/>
    </source>
</evidence>
<proteinExistence type="inferred from homology"/>
<dbReference type="InterPro" id="IPR036386">
    <property type="entry name" value="HscB_C_sf"/>
</dbReference>
<reference evidence="5 6" key="1">
    <citation type="submission" date="2024-01" db="EMBL/GenBank/DDBJ databases">
        <authorList>
            <person name="Allen C."/>
            <person name="Tagirdzhanova G."/>
        </authorList>
    </citation>
    <scope>NUCLEOTIDE SEQUENCE [LARGE SCALE GENOMIC DNA]</scope>
</reference>
<dbReference type="PANTHER" id="PTHR14021">
    <property type="entry name" value="IRON-SULFUR CLUSTER CO-CHAPERONE PROTEIN HSCB"/>
    <property type="match status" value="1"/>
</dbReference>
<dbReference type="InterPro" id="IPR036869">
    <property type="entry name" value="J_dom_sf"/>
</dbReference>
<evidence type="ECO:0000256" key="1">
    <source>
        <dbReference type="ARBA" id="ARBA00010476"/>
    </source>
</evidence>
<dbReference type="SUPFAM" id="SSF47144">
    <property type="entry name" value="HSC20 (HSCB), C-terminal oligomerisation domain"/>
    <property type="match status" value="1"/>
</dbReference>
<sequence length="294" mass="31374">MPFTSLPSLARTPLCAQCARAAARRVPATAATATRAASSSRTLAAARPTMTILSATSSPLRHVRFLSSTSRTPTAAPVRGQPASDPSTSPSSPSSSASSASSGPSFYALFPKTLTQGPPPAGPFAINVRALRTEFLQLQAAAHPDFHHDQGAPAGRDSHSSGRAKAEALSSLINEAYRTLASPLLRAQYLLKQRHGIDLAGDESTVGGATEMDLLMAVLEVREEIEQAQSEADLEPIRAANQERIQASEAVLEKAFAADDADTARREAVRLRYWVNIDDALRNWERGKDIVLEH</sequence>
<comment type="similarity">
    <text evidence="1">Belongs to the HscB family.</text>
</comment>
<keyword evidence="2" id="KW-0143">Chaperone</keyword>
<feature type="compositionally biased region" description="Low complexity" evidence="3">
    <location>
        <begin position="82"/>
        <end position="101"/>
    </location>
</feature>
<evidence type="ECO:0000256" key="2">
    <source>
        <dbReference type="ARBA" id="ARBA00023186"/>
    </source>
</evidence>
<dbReference type="PANTHER" id="PTHR14021:SF15">
    <property type="entry name" value="IRON-SULFUR CLUSTER CO-CHAPERONE PROTEIN HSCB"/>
    <property type="match status" value="1"/>
</dbReference>
<organism evidence="5 6">
    <name type="scientific">Sporothrix bragantina</name>
    <dbReference type="NCBI Taxonomy" id="671064"/>
    <lineage>
        <taxon>Eukaryota</taxon>
        <taxon>Fungi</taxon>
        <taxon>Dikarya</taxon>
        <taxon>Ascomycota</taxon>
        <taxon>Pezizomycotina</taxon>
        <taxon>Sordariomycetes</taxon>
        <taxon>Sordariomycetidae</taxon>
        <taxon>Ophiostomatales</taxon>
        <taxon>Ophiostomataceae</taxon>
        <taxon>Sporothrix</taxon>
    </lineage>
</organism>
<evidence type="ECO:0000313" key="5">
    <source>
        <dbReference type="EMBL" id="CAK7225554.1"/>
    </source>
</evidence>
<accession>A0ABP0C2N1</accession>